<dbReference type="AlphaFoldDB" id="A0ABD0LX38"/>
<feature type="chain" id="PRO_5044820809" description="Secreted protein" evidence="1">
    <location>
        <begin position="23"/>
        <end position="94"/>
    </location>
</feature>
<dbReference type="Proteomes" id="UP001519460">
    <property type="component" value="Unassembled WGS sequence"/>
</dbReference>
<gene>
    <name evidence="2" type="ORF">BaRGS_00004468</name>
</gene>
<reference evidence="2 3" key="1">
    <citation type="journal article" date="2023" name="Sci. Data">
        <title>Genome assembly of the Korean intertidal mud-creeper Batillaria attramentaria.</title>
        <authorList>
            <person name="Patra A.K."/>
            <person name="Ho P.T."/>
            <person name="Jun S."/>
            <person name="Lee S.J."/>
            <person name="Kim Y."/>
            <person name="Won Y.J."/>
        </authorList>
    </citation>
    <scope>NUCLEOTIDE SEQUENCE [LARGE SCALE GENOMIC DNA]</scope>
    <source>
        <strain evidence="2">Wonlab-2016</strain>
    </source>
</reference>
<evidence type="ECO:0008006" key="4">
    <source>
        <dbReference type="Google" id="ProtNLM"/>
    </source>
</evidence>
<proteinExistence type="predicted"/>
<keyword evidence="1" id="KW-0732">Signal</keyword>
<keyword evidence="3" id="KW-1185">Reference proteome</keyword>
<dbReference type="EMBL" id="JACVVK020000016">
    <property type="protein sequence ID" value="KAK7504164.1"/>
    <property type="molecule type" value="Genomic_DNA"/>
</dbReference>
<feature type="signal peptide" evidence="1">
    <location>
        <begin position="1"/>
        <end position="22"/>
    </location>
</feature>
<evidence type="ECO:0000313" key="3">
    <source>
        <dbReference type="Proteomes" id="UP001519460"/>
    </source>
</evidence>
<comment type="caution">
    <text evidence="2">The sequence shown here is derived from an EMBL/GenBank/DDBJ whole genome shotgun (WGS) entry which is preliminary data.</text>
</comment>
<evidence type="ECO:0000256" key="1">
    <source>
        <dbReference type="SAM" id="SignalP"/>
    </source>
</evidence>
<name>A0ABD0LX38_9CAEN</name>
<accession>A0ABD0LX38</accession>
<sequence>MPNTVTSRLVLISLSSCSPMLSQENCSNEGDSAVKRKERGLSPWLGRPSRCQAETRSLALISYRLATLLAENSLIRCFAGVHETLVWTVLTLSR</sequence>
<organism evidence="2 3">
    <name type="scientific">Batillaria attramentaria</name>
    <dbReference type="NCBI Taxonomy" id="370345"/>
    <lineage>
        <taxon>Eukaryota</taxon>
        <taxon>Metazoa</taxon>
        <taxon>Spiralia</taxon>
        <taxon>Lophotrochozoa</taxon>
        <taxon>Mollusca</taxon>
        <taxon>Gastropoda</taxon>
        <taxon>Caenogastropoda</taxon>
        <taxon>Sorbeoconcha</taxon>
        <taxon>Cerithioidea</taxon>
        <taxon>Batillariidae</taxon>
        <taxon>Batillaria</taxon>
    </lineage>
</organism>
<evidence type="ECO:0000313" key="2">
    <source>
        <dbReference type="EMBL" id="KAK7504164.1"/>
    </source>
</evidence>
<protein>
    <recommendedName>
        <fullName evidence="4">Secreted protein</fullName>
    </recommendedName>
</protein>